<dbReference type="GO" id="GO:0005230">
    <property type="term" value="F:extracellular ligand-gated monoatomic ion channel activity"/>
    <property type="evidence" value="ECO:0007669"/>
    <property type="project" value="InterPro"/>
</dbReference>
<feature type="chain" id="PRO_5042662920" description="Neurotransmitter-gated ion-channel ligand-binding domain-containing protein" evidence="3">
    <location>
        <begin position="20"/>
        <end position="372"/>
    </location>
</feature>
<gene>
    <name evidence="5" type="ORF">PMAYCL1PPCAC_14956</name>
</gene>
<sequence length="372" mass="41799">PMQIPIVFALLILCHEVCADSTNSTSELIERLFKDYNPQASPYARGQRSLPLAHSVNIRFNRAIIASVNERDWTVSILVTANYKWKDPRLVWDPSTAGGVTGISMKTEAVWLPDVYPCESQKISPVFKDLTKSVNIANDGSVYIYAYQLVQYICKMKFDAFPFDTQECSMCFALDGLAGTQLSLVASNQLPELISNSEWDIEGAIRKEEYRIELDGIQTHRVVYRFTLVRRAFFWIFLIIVPTLLFCLVTLSGIFFYEGDDAVTHAASIGLTTMTSLMLVVTILADALDTSDNLPGLGWFVFIEIAVVCISVIALLILDLTRTGALKYARKGAERGRILCFLVSKKMFRAARFTLFLMAIVALILNAFLHWN</sequence>
<dbReference type="CDD" id="cd18989">
    <property type="entry name" value="LGIC_ECD_cation"/>
    <property type="match status" value="1"/>
</dbReference>
<feature type="non-terminal residue" evidence="5">
    <location>
        <position position="1"/>
    </location>
</feature>
<dbReference type="GO" id="GO:0016020">
    <property type="term" value="C:membrane"/>
    <property type="evidence" value="ECO:0007669"/>
    <property type="project" value="UniProtKB-SubCell"/>
</dbReference>
<dbReference type="Proteomes" id="UP001328107">
    <property type="component" value="Unassembled WGS sequence"/>
</dbReference>
<keyword evidence="6" id="KW-1185">Reference proteome</keyword>
<dbReference type="EMBL" id="BTRK01000004">
    <property type="protein sequence ID" value="GMR44761.1"/>
    <property type="molecule type" value="Genomic_DNA"/>
</dbReference>
<dbReference type="SUPFAM" id="SSF63712">
    <property type="entry name" value="Nicotinic receptor ligand binding domain-like"/>
    <property type="match status" value="1"/>
</dbReference>
<keyword evidence="3" id="KW-1133">Transmembrane helix</keyword>
<feature type="signal peptide" evidence="3">
    <location>
        <begin position="1"/>
        <end position="19"/>
    </location>
</feature>
<evidence type="ECO:0000313" key="6">
    <source>
        <dbReference type="Proteomes" id="UP001328107"/>
    </source>
</evidence>
<reference evidence="6" key="1">
    <citation type="submission" date="2022-10" db="EMBL/GenBank/DDBJ databases">
        <title>Genome assembly of Pristionchus species.</title>
        <authorList>
            <person name="Yoshida K."/>
            <person name="Sommer R.J."/>
        </authorList>
    </citation>
    <scope>NUCLEOTIDE SEQUENCE [LARGE SCALE GENOMIC DNA]</scope>
    <source>
        <strain evidence="6">RS5460</strain>
    </source>
</reference>
<dbReference type="PANTHER" id="PTHR18945">
    <property type="entry name" value="NEUROTRANSMITTER GATED ION CHANNEL"/>
    <property type="match status" value="1"/>
</dbReference>
<dbReference type="InterPro" id="IPR018000">
    <property type="entry name" value="Neurotransmitter_ion_chnl_CS"/>
</dbReference>
<keyword evidence="3" id="KW-0812">Transmembrane</keyword>
<proteinExistence type="inferred from homology"/>
<feature type="transmembrane region" description="Helical" evidence="3">
    <location>
        <begin position="232"/>
        <end position="256"/>
    </location>
</feature>
<comment type="caution">
    <text evidence="5">The sequence shown here is derived from an EMBL/GenBank/DDBJ whole genome shotgun (WGS) entry which is preliminary data.</text>
</comment>
<evidence type="ECO:0000313" key="5">
    <source>
        <dbReference type="EMBL" id="GMR44761.1"/>
    </source>
</evidence>
<comment type="subcellular location">
    <subcellularLocation>
        <location evidence="1">Membrane</location>
        <topology evidence="1">Multi-pass membrane protein</topology>
    </subcellularLocation>
</comment>
<dbReference type="InterPro" id="IPR006201">
    <property type="entry name" value="Neur_channel"/>
</dbReference>
<feature type="domain" description="Neurotransmitter-gated ion-channel ligand-binding" evidence="4">
    <location>
        <begin position="26"/>
        <end position="231"/>
    </location>
</feature>
<accession>A0AAN5HY30</accession>
<feature type="transmembrane region" description="Helical" evidence="3">
    <location>
        <begin position="297"/>
        <end position="318"/>
    </location>
</feature>
<dbReference type="GO" id="GO:0004888">
    <property type="term" value="F:transmembrane signaling receptor activity"/>
    <property type="evidence" value="ECO:0007669"/>
    <property type="project" value="InterPro"/>
</dbReference>
<keyword evidence="3" id="KW-0813">Transport</keyword>
<evidence type="ECO:0000259" key="4">
    <source>
        <dbReference type="Pfam" id="PF02931"/>
    </source>
</evidence>
<feature type="transmembrane region" description="Helical" evidence="3">
    <location>
        <begin position="263"/>
        <end position="285"/>
    </location>
</feature>
<dbReference type="Pfam" id="PF02931">
    <property type="entry name" value="Neur_chan_LBD"/>
    <property type="match status" value="1"/>
</dbReference>
<dbReference type="InterPro" id="IPR006202">
    <property type="entry name" value="Neur_chan_lig-bd"/>
</dbReference>
<evidence type="ECO:0000256" key="3">
    <source>
        <dbReference type="RuleBase" id="RU000687"/>
    </source>
</evidence>
<organism evidence="5 6">
    <name type="scientific">Pristionchus mayeri</name>
    <dbReference type="NCBI Taxonomy" id="1317129"/>
    <lineage>
        <taxon>Eukaryota</taxon>
        <taxon>Metazoa</taxon>
        <taxon>Ecdysozoa</taxon>
        <taxon>Nematoda</taxon>
        <taxon>Chromadorea</taxon>
        <taxon>Rhabditida</taxon>
        <taxon>Rhabditina</taxon>
        <taxon>Diplogasteromorpha</taxon>
        <taxon>Diplogasteroidea</taxon>
        <taxon>Neodiplogasteridae</taxon>
        <taxon>Pristionchus</taxon>
    </lineage>
</organism>
<dbReference type="PRINTS" id="PR00252">
    <property type="entry name" value="NRIONCHANNEL"/>
</dbReference>
<keyword evidence="2 3" id="KW-0472">Membrane</keyword>
<comment type="similarity">
    <text evidence="3">Belongs to the ligand-gated ion channel (TC 1.A.9) family.</text>
</comment>
<protein>
    <recommendedName>
        <fullName evidence="4">Neurotransmitter-gated ion-channel ligand-binding domain-containing protein</fullName>
    </recommendedName>
</protein>
<evidence type="ECO:0000256" key="1">
    <source>
        <dbReference type="ARBA" id="ARBA00004141"/>
    </source>
</evidence>
<keyword evidence="3" id="KW-0407">Ion channel</keyword>
<dbReference type="Gene3D" id="2.70.170.10">
    <property type="entry name" value="Neurotransmitter-gated ion-channel ligand-binding domain"/>
    <property type="match status" value="1"/>
</dbReference>
<dbReference type="InterPro" id="IPR038050">
    <property type="entry name" value="Neuro_actylchol_rec"/>
</dbReference>
<name>A0AAN5HY30_9BILA</name>
<feature type="transmembrane region" description="Helical" evidence="3">
    <location>
        <begin position="353"/>
        <end position="371"/>
    </location>
</feature>
<dbReference type="AlphaFoldDB" id="A0AAN5HY30"/>
<keyword evidence="3" id="KW-0406">Ion transport</keyword>
<dbReference type="InterPro" id="IPR036734">
    <property type="entry name" value="Neur_chan_lig-bd_sf"/>
</dbReference>
<evidence type="ECO:0000256" key="2">
    <source>
        <dbReference type="ARBA" id="ARBA00023136"/>
    </source>
</evidence>
<keyword evidence="3" id="KW-0732">Signal</keyword>
<dbReference type="PROSITE" id="PS00236">
    <property type="entry name" value="NEUROTR_ION_CHANNEL"/>
    <property type="match status" value="1"/>
</dbReference>
<dbReference type="Gene3D" id="1.20.58.390">
    <property type="entry name" value="Neurotransmitter-gated ion-channel transmembrane domain"/>
    <property type="match status" value="1"/>
</dbReference>